<keyword evidence="3" id="KW-1185">Reference proteome</keyword>
<reference evidence="4" key="1">
    <citation type="submission" date="2017-02" db="UniProtKB">
        <authorList>
            <consortium name="WormBaseParasite"/>
        </authorList>
    </citation>
    <scope>IDENTIFICATION</scope>
</reference>
<evidence type="ECO:0000259" key="2">
    <source>
        <dbReference type="PROSITE" id="PS51406"/>
    </source>
</evidence>
<dbReference type="InterPro" id="IPR050373">
    <property type="entry name" value="Fibrinogen_C-term_domain"/>
</dbReference>
<dbReference type="InterPro" id="IPR002181">
    <property type="entry name" value="Fibrinogen_a/b/g_C_dom"/>
</dbReference>
<dbReference type="AlphaFoldDB" id="A0A0N5AL10"/>
<sequence>MRVYRNTDNKVDVNETDPCLAARIRVRKSLLGTRGQRQLFALVFLIALIFILSVLLFLIIPQLNDGNSSNAFNYEGYDFFKVPAEIITLQQSGIVAKNGSEIVVFDHATAVSNMSLPINSLNFVRDSKFGGEVSNASVRAKSERRFTETKKIISDRIDLNSSADLTIGSYFASSTTSSVINYLTVDGKNFIESETDAVPGVGLEVDLLINETKASVTTVYEPTSTIQLAAVHTTVSSLSSSEHETRMVSSTLPMLLLSPVTTFLPYSPSSGVAGDFLLVEDCEILYQRGNRISGIYDVKLPGIDRRKIFCNMENNGGWNVIQRRLNDKIEFSKRSWVEYEEGFGVLNDSFWIGLKLIYSLVKLGNGKPITLRIELRGDRCSGGSGCTGLKNGFWFGEWDFKISNSSTNYALWISQQKIGNLSLKLPDMFFHMNNGQQFTTVDRDNDKKDDINCAKFRGFGENFRGWWHNDCGYAALNGDYNDSSSYMKGLYWKVKDKNEFSYNVKPRTTEMKVRL</sequence>
<dbReference type="PROSITE" id="PS51406">
    <property type="entry name" value="FIBRINOGEN_C_2"/>
    <property type="match status" value="1"/>
</dbReference>
<dbReference type="WBParaSite" id="SMUV_0000520101-mRNA-1">
    <property type="protein sequence ID" value="SMUV_0000520101-mRNA-1"/>
    <property type="gene ID" value="SMUV_0000520101"/>
</dbReference>
<dbReference type="InterPro" id="IPR036056">
    <property type="entry name" value="Fibrinogen-like_C"/>
</dbReference>
<accession>A0A0N5AL10</accession>
<dbReference type="SUPFAM" id="SSF56496">
    <property type="entry name" value="Fibrinogen C-terminal domain-like"/>
    <property type="match status" value="1"/>
</dbReference>
<feature type="domain" description="Fibrinogen C-terminal" evidence="2">
    <location>
        <begin position="273"/>
        <end position="515"/>
    </location>
</feature>
<dbReference type="Proteomes" id="UP000046393">
    <property type="component" value="Unplaced"/>
</dbReference>
<dbReference type="InterPro" id="IPR014716">
    <property type="entry name" value="Fibrinogen_a/b/g_C_1"/>
</dbReference>
<proteinExistence type="predicted"/>
<keyword evidence="1" id="KW-1133">Transmembrane helix</keyword>
<dbReference type="Gene3D" id="3.90.215.10">
    <property type="entry name" value="Gamma Fibrinogen, chain A, domain 1"/>
    <property type="match status" value="1"/>
</dbReference>
<dbReference type="PANTHER" id="PTHR19143">
    <property type="entry name" value="FIBRINOGEN/TENASCIN/ANGIOPOEITIN"/>
    <property type="match status" value="1"/>
</dbReference>
<evidence type="ECO:0000313" key="4">
    <source>
        <dbReference type="WBParaSite" id="SMUV_0000520101-mRNA-1"/>
    </source>
</evidence>
<dbReference type="PANTHER" id="PTHR19143:SF327">
    <property type="entry name" value="FI21813P1-RELATED"/>
    <property type="match status" value="1"/>
</dbReference>
<evidence type="ECO:0000313" key="3">
    <source>
        <dbReference type="Proteomes" id="UP000046393"/>
    </source>
</evidence>
<protein>
    <submittedName>
        <fullName evidence="4">Fibrinogen C-terminal domain-containing protein</fullName>
    </submittedName>
</protein>
<dbReference type="GO" id="GO:0005615">
    <property type="term" value="C:extracellular space"/>
    <property type="evidence" value="ECO:0007669"/>
    <property type="project" value="TreeGrafter"/>
</dbReference>
<keyword evidence="1" id="KW-0812">Transmembrane</keyword>
<dbReference type="STRING" id="451379.A0A0N5AL10"/>
<dbReference type="Pfam" id="PF00147">
    <property type="entry name" value="Fibrinogen_C"/>
    <property type="match status" value="1"/>
</dbReference>
<name>A0A0N5AL10_9BILA</name>
<evidence type="ECO:0000256" key="1">
    <source>
        <dbReference type="SAM" id="Phobius"/>
    </source>
</evidence>
<feature type="transmembrane region" description="Helical" evidence="1">
    <location>
        <begin position="39"/>
        <end position="60"/>
    </location>
</feature>
<keyword evidence="1" id="KW-0472">Membrane</keyword>
<dbReference type="SMART" id="SM00186">
    <property type="entry name" value="FBG"/>
    <property type="match status" value="1"/>
</dbReference>
<organism evidence="3 4">
    <name type="scientific">Syphacia muris</name>
    <dbReference type="NCBI Taxonomy" id="451379"/>
    <lineage>
        <taxon>Eukaryota</taxon>
        <taxon>Metazoa</taxon>
        <taxon>Ecdysozoa</taxon>
        <taxon>Nematoda</taxon>
        <taxon>Chromadorea</taxon>
        <taxon>Rhabditida</taxon>
        <taxon>Spirurina</taxon>
        <taxon>Oxyuridomorpha</taxon>
        <taxon>Oxyuroidea</taxon>
        <taxon>Oxyuridae</taxon>
        <taxon>Syphacia</taxon>
    </lineage>
</organism>